<dbReference type="Pfam" id="PF02518">
    <property type="entry name" value="HATPase_c"/>
    <property type="match status" value="1"/>
</dbReference>
<dbReference type="InterPro" id="IPR036097">
    <property type="entry name" value="HisK_dim/P_sf"/>
</dbReference>
<accession>A0A0B3XYR6</accession>
<feature type="region of interest" description="Disordered" evidence="4">
    <location>
        <begin position="410"/>
        <end position="442"/>
    </location>
</feature>
<dbReference type="AlphaFoldDB" id="A0A0B3XYR6"/>
<dbReference type="InterPro" id="IPR003661">
    <property type="entry name" value="HisK_dim/P_dom"/>
</dbReference>
<organism evidence="6 7">
    <name type="scientific">Alteromonas marina</name>
    <dbReference type="NCBI Taxonomy" id="203795"/>
    <lineage>
        <taxon>Bacteria</taxon>
        <taxon>Pseudomonadati</taxon>
        <taxon>Pseudomonadota</taxon>
        <taxon>Gammaproteobacteria</taxon>
        <taxon>Alteromonadales</taxon>
        <taxon>Alteromonadaceae</taxon>
        <taxon>Alteromonas/Salinimonas group</taxon>
        <taxon>Alteromonas</taxon>
    </lineage>
</organism>
<dbReference type="InterPro" id="IPR036890">
    <property type="entry name" value="HATPase_C_sf"/>
</dbReference>
<dbReference type="InterPro" id="IPR005467">
    <property type="entry name" value="His_kinase_dom"/>
</dbReference>
<dbReference type="SUPFAM" id="SSF47384">
    <property type="entry name" value="Homodimeric domain of signal transducing histidine kinase"/>
    <property type="match status" value="1"/>
</dbReference>
<keyword evidence="6" id="KW-0418">Kinase</keyword>
<dbReference type="RefSeq" id="WP_039223594.1">
    <property type="nucleotide sequence ID" value="NZ_JWLW01000066.1"/>
</dbReference>
<dbReference type="SUPFAM" id="SSF55874">
    <property type="entry name" value="ATPase domain of HSP90 chaperone/DNA topoisomerase II/histidine kinase"/>
    <property type="match status" value="1"/>
</dbReference>
<dbReference type="OrthoDB" id="9772100at2"/>
<evidence type="ECO:0000256" key="2">
    <source>
        <dbReference type="ARBA" id="ARBA00012438"/>
    </source>
</evidence>
<sequence>MFEQLVGKLPVGIGIVDESFKVVYLNDFFLDRLPHNMRDCYKETPVVELFQGQGKFLKRRLKSVFVLQHPSFSYWEQRPHIFPFKSSRPITGEETQMYQNMEILPIKDKKTGQKLACIFLQDVTAQASYFRAQQKLSEALKKEHEAQRKLIRKLDTAQSQLIQAEKMASTGQLAAGIAHEINNPIGFVSANLNTLGQYATHLIAICDGVQGQIEHFTDELKEQVDALFESNHYDLLKDDITELIAESTDGLTRVKDIVENLKNFSLETTEGVQIVDICAVCHQLITLISAQYSTPQYKFECEYEKVEVMGNPGPLKQALMNVMINAAQAIEGKGFIKLTVIESPKTVTIKILDSGCGIPTKHLKRVFEPFFTTKPEGQGQGLGLSVAYTAIEQHQGKISISSKEAKGTVVEITIPKQPAAQPPSSEDNEENKENEAENSQTA</sequence>
<dbReference type="SMART" id="SM00387">
    <property type="entry name" value="HATPase_c"/>
    <property type="match status" value="1"/>
</dbReference>
<dbReference type="EMBL" id="JWLW01000066">
    <property type="protein sequence ID" value="KHT44698.1"/>
    <property type="molecule type" value="Genomic_DNA"/>
</dbReference>
<proteinExistence type="predicted"/>
<keyword evidence="3" id="KW-0597">Phosphoprotein</keyword>
<protein>
    <recommendedName>
        <fullName evidence="2">histidine kinase</fullName>
        <ecNumber evidence="2">2.7.13.3</ecNumber>
    </recommendedName>
</protein>
<evidence type="ECO:0000313" key="6">
    <source>
        <dbReference type="EMBL" id="KHT44698.1"/>
    </source>
</evidence>
<dbReference type="InterPro" id="IPR003594">
    <property type="entry name" value="HATPase_dom"/>
</dbReference>
<keyword evidence="6" id="KW-0808">Transferase</keyword>
<comment type="caution">
    <text evidence="6">The sequence shown here is derived from an EMBL/GenBank/DDBJ whole genome shotgun (WGS) entry which is preliminary data.</text>
</comment>
<comment type="catalytic activity">
    <reaction evidence="1">
        <text>ATP + protein L-histidine = ADP + protein N-phospho-L-histidine.</text>
        <dbReference type="EC" id="2.7.13.3"/>
    </reaction>
</comment>
<dbReference type="Gene3D" id="1.10.287.130">
    <property type="match status" value="1"/>
</dbReference>
<evidence type="ECO:0000259" key="5">
    <source>
        <dbReference type="PROSITE" id="PS50109"/>
    </source>
</evidence>
<dbReference type="Gene3D" id="3.30.450.20">
    <property type="entry name" value="PAS domain"/>
    <property type="match status" value="1"/>
</dbReference>
<evidence type="ECO:0000256" key="4">
    <source>
        <dbReference type="SAM" id="MobiDB-lite"/>
    </source>
</evidence>
<dbReference type="PROSITE" id="PS50109">
    <property type="entry name" value="HIS_KIN"/>
    <property type="match status" value="1"/>
</dbReference>
<name>A0A0B3XYR6_9ALTE</name>
<evidence type="ECO:0000313" key="7">
    <source>
        <dbReference type="Proteomes" id="UP000031197"/>
    </source>
</evidence>
<dbReference type="InterPro" id="IPR004358">
    <property type="entry name" value="Sig_transdc_His_kin-like_C"/>
</dbReference>
<dbReference type="GO" id="GO:0000155">
    <property type="term" value="F:phosphorelay sensor kinase activity"/>
    <property type="evidence" value="ECO:0007669"/>
    <property type="project" value="InterPro"/>
</dbReference>
<dbReference type="Proteomes" id="UP000031197">
    <property type="component" value="Unassembled WGS sequence"/>
</dbReference>
<dbReference type="CDD" id="cd00082">
    <property type="entry name" value="HisKA"/>
    <property type="match status" value="1"/>
</dbReference>
<dbReference type="PANTHER" id="PTHR43065:SF50">
    <property type="entry name" value="HISTIDINE KINASE"/>
    <property type="match status" value="1"/>
</dbReference>
<dbReference type="Gene3D" id="3.30.565.10">
    <property type="entry name" value="Histidine kinase-like ATPase, C-terminal domain"/>
    <property type="match status" value="1"/>
</dbReference>
<dbReference type="EC" id="2.7.13.3" evidence="2"/>
<dbReference type="PANTHER" id="PTHR43065">
    <property type="entry name" value="SENSOR HISTIDINE KINASE"/>
    <property type="match status" value="1"/>
</dbReference>
<dbReference type="PRINTS" id="PR00344">
    <property type="entry name" value="BCTRLSENSOR"/>
</dbReference>
<evidence type="ECO:0000256" key="3">
    <source>
        <dbReference type="ARBA" id="ARBA00022553"/>
    </source>
</evidence>
<gene>
    <name evidence="6" type="ORF">RJ41_17770</name>
</gene>
<keyword evidence="7" id="KW-1185">Reference proteome</keyword>
<feature type="domain" description="Histidine kinase" evidence="5">
    <location>
        <begin position="176"/>
        <end position="418"/>
    </location>
</feature>
<evidence type="ECO:0000256" key="1">
    <source>
        <dbReference type="ARBA" id="ARBA00000085"/>
    </source>
</evidence>
<reference evidence="6 7" key="1">
    <citation type="submission" date="2014-12" db="EMBL/GenBank/DDBJ databases">
        <title>Genome sequencing of Alteromonas marina AD001.</title>
        <authorList>
            <person name="Adrian T.G.S."/>
            <person name="Chan K.G."/>
        </authorList>
    </citation>
    <scope>NUCLEOTIDE SEQUENCE [LARGE SCALE GENOMIC DNA]</scope>
    <source>
        <strain evidence="6 7">AD001</strain>
    </source>
</reference>